<dbReference type="PANTHER" id="PTHR34597:SF3">
    <property type="entry name" value="OUTER MEMBRANE TRANSPORTER CDIB"/>
    <property type="match status" value="1"/>
</dbReference>
<protein>
    <submittedName>
        <fullName evidence="10">ShlB/FhaC/HecB family hemolysin secretion/activation protein</fullName>
    </submittedName>
</protein>
<dbReference type="InterPro" id="IPR034746">
    <property type="entry name" value="POTRA"/>
</dbReference>
<dbReference type="AlphaFoldDB" id="A0A2T1LRW5"/>
<reference evidence="10 11" key="1">
    <citation type="submission" date="2018-03" db="EMBL/GenBank/DDBJ databases">
        <title>The ancient ancestry and fast evolution of plastids.</title>
        <authorList>
            <person name="Moore K.R."/>
            <person name="Magnabosco C."/>
            <person name="Momper L."/>
            <person name="Gold D.A."/>
            <person name="Bosak T."/>
            <person name="Fournier G.P."/>
        </authorList>
    </citation>
    <scope>NUCLEOTIDE SEQUENCE [LARGE SCALE GENOMIC DNA]</scope>
    <source>
        <strain evidence="10 11">CCALA 016</strain>
    </source>
</reference>
<evidence type="ECO:0000313" key="11">
    <source>
        <dbReference type="Proteomes" id="UP000239001"/>
    </source>
</evidence>
<evidence type="ECO:0000259" key="9">
    <source>
        <dbReference type="PROSITE" id="PS51779"/>
    </source>
</evidence>
<dbReference type="GO" id="GO:0009279">
    <property type="term" value="C:cell outer membrane"/>
    <property type="evidence" value="ECO:0007669"/>
    <property type="project" value="UniProtKB-SubCell"/>
</dbReference>
<comment type="caution">
    <text evidence="10">The sequence shown here is derived from an EMBL/GenBank/DDBJ whole genome shotgun (WGS) entry which is preliminary data.</text>
</comment>
<gene>
    <name evidence="10" type="ORF">C7H19_22290</name>
</gene>
<keyword evidence="8" id="KW-0998">Cell outer membrane</keyword>
<dbReference type="Gene3D" id="2.40.160.50">
    <property type="entry name" value="membrane protein fhac: a member of the omp85/tpsb transporter family"/>
    <property type="match status" value="1"/>
</dbReference>
<evidence type="ECO:0000313" key="10">
    <source>
        <dbReference type="EMBL" id="PSF31757.1"/>
    </source>
</evidence>
<sequence>MSYLILLLYLVALLWQPPTLKAQSLDEKGSIFKKIEVQATTVLSQEEIEEIASPYLNKSVTLSELLLLQQQLTQAYVAKGYFTSFVIFEYQDSNGTVIFKAIEGSGKLDIEATGLRDRYVERQLDRFVSTPLNLDRLQEGLTLLRTNPLIKDLNATVNPEDNIKEKVIGVNAIANPAWEIGVEGSNDENPIVGAWGVRGFIDNNNVAGGGEQFRTEYKVTEGLNRWLVGVTMPINLTNSKVELTYQQSDSRIIDGFFEDFDIRNHNSVVSVSFSQPIWQKINETLDFSVAVDHRESQSFILKDELFTDIRLLAIRLNQTYINRSPNTLIIGLSQFSIGRSNQNIDSTFFHWQGQAQVLWNFGIGELYSRLALQLSPHTLPNIEQCAIGGRNGNEFVFGNMVRGYTTNIRTGDNCLALTLEVRFPVYRSQLLQLSIFPFVDVGTVWNNSGGSLSPQTLIGTGIGGRLSVGEYLFVQTNYGFPLTDSENPFEEQFKQAFSVLIQGRIRF</sequence>
<dbReference type="PROSITE" id="PS51779">
    <property type="entry name" value="POTRA"/>
    <property type="match status" value="1"/>
</dbReference>
<evidence type="ECO:0000256" key="5">
    <source>
        <dbReference type="ARBA" id="ARBA00022692"/>
    </source>
</evidence>
<organism evidence="10 11">
    <name type="scientific">Aphanothece hegewaldii CCALA 016</name>
    <dbReference type="NCBI Taxonomy" id="2107694"/>
    <lineage>
        <taxon>Bacteria</taxon>
        <taxon>Bacillati</taxon>
        <taxon>Cyanobacteriota</taxon>
        <taxon>Cyanophyceae</taxon>
        <taxon>Oscillatoriophycideae</taxon>
        <taxon>Chroococcales</taxon>
        <taxon>Aphanothecaceae</taxon>
        <taxon>Aphanothece</taxon>
    </lineage>
</organism>
<keyword evidence="3" id="KW-0813">Transport</keyword>
<dbReference type="OrthoDB" id="596066at2"/>
<dbReference type="Pfam" id="PF03865">
    <property type="entry name" value="ShlB"/>
    <property type="match status" value="1"/>
</dbReference>
<reference evidence="10 11" key="2">
    <citation type="submission" date="2018-03" db="EMBL/GenBank/DDBJ databases">
        <authorList>
            <person name="Keele B.F."/>
        </authorList>
    </citation>
    <scope>NUCLEOTIDE SEQUENCE [LARGE SCALE GENOMIC DNA]</scope>
    <source>
        <strain evidence="10 11">CCALA 016</strain>
    </source>
</reference>
<dbReference type="Proteomes" id="UP000239001">
    <property type="component" value="Unassembled WGS sequence"/>
</dbReference>
<dbReference type="GO" id="GO:0098046">
    <property type="term" value="C:type V protein secretion system complex"/>
    <property type="evidence" value="ECO:0007669"/>
    <property type="project" value="TreeGrafter"/>
</dbReference>
<dbReference type="Pfam" id="PF08479">
    <property type="entry name" value="POTRA_2"/>
    <property type="match status" value="1"/>
</dbReference>
<dbReference type="GO" id="GO:0008320">
    <property type="term" value="F:protein transmembrane transporter activity"/>
    <property type="evidence" value="ECO:0007669"/>
    <property type="project" value="TreeGrafter"/>
</dbReference>
<dbReference type="EMBL" id="PXOH01000041">
    <property type="protein sequence ID" value="PSF31757.1"/>
    <property type="molecule type" value="Genomic_DNA"/>
</dbReference>
<feature type="domain" description="POTRA" evidence="9">
    <location>
        <begin position="30"/>
        <end position="104"/>
    </location>
</feature>
<comment type="subcellular location">
    <subcellularLocation>
        <location evidence="1">Cell outer membrane</location>
    </subcellularLocation>
</comment>
<keyword evidence="6" id="KW-0653">Protein transport</keyword>
<evidence type="ECO:0000256" key="4">
    <source>
        <dbReference type="ARBA" id="ARBA00022452"/>
    </source>
</evidence>
<keyword evidence="4" id="KW-1134">Transmembrane beta strand</keyword>
<dbReference type="PANTHER" id="PTHR34597">
    <property type="entry name" value="SLR1661 PROTEIN"/>
    <property type="match status" value="1"/>
</dbReference>
<evidence type="ECO:0000256" key="8">
    <source>
        <dbReference type="ARBA" id="ARBA00023237"/>
    </source>
</evidence>
<evidence type="ECO:0000256" key="1">
    <source>
        <dbReference type="ARBA" id="ARBA00004442"/>
    </source>
</evidence>
<dbReference type="InterPro" id="IPR051544">
    <property type="entry name" value="TPS_OM_transporter"/>
</dbReference>
<dbReference type="RefSeq" id="WP_106459123.1">
    <property type="nucleotide sequence ID" value="NZ_PXOH01000041.1"/>
</dbReference>
<dbReference type="Gene3D" id="3.10.20.310">
    <property type="entry name" value="membrane protein fhac"/>
    <property type="match status" value="1"/>
</dbReference>
<name>A0A2T1LRW5_9CHRO</name>
<proteinExistence type="inferred from homology"/>
<keyword evidence="11" id="KW-1185">Reference proteome</keyword>
<keyword evidence="7" id="KW-0472">Membrane</keyword>
<dbReference type="InterPro" id="IPR005565">
    <property type="entry name" value="Hemolysn_activator_HlyB_C"/>
</dbReference>
<evidence type="ECO:0000256" key="2">
    <source>
        <dbReference type="ARBA" id="ARBA00009055"/>
    </source>
</evidence>
<evidence type="ECO:0000256" key="7">
    <source>
        <dbReference type="ARBA" id="ARBA00023136"/>
    </source>
</evidence>
<evidence type="ECO:0000256" key="6">
    <source>
        <dbReference type="ARBA" id="ARBA00022927"/>
    </source>
</evidence>
<dbReference type="InterPro" id="IPR013686">
    <property type="entry name" value="Polypept-transport_assoc_ShlB"/>
</dbReference>
<dbReference type="GO" id="GO:0046819">
    <property type="term" value="P:protein secretion by the type V secretion system"/>
    <property type="evidence" value="ECO:0007669"/>
    <property type="project" value="TreeGrafter"/>
</dbReference>
<keyword evidence="5" id="KW-0812">Transmembrane</keyword>
<evidence type="ECO:0000256" key="3">
    <source>
        <dbReference type="ARBA" id="ARBA00022448"/>
    </source>
</evidence>
<comment type="similarity">
    <text evidence="2">Belongs to the TPS (TC 1.B.20) family.</text>
</comment>
<accession>A0A2T1LRW5</accession>